<organism evidence="1 2">
    <name type="scientific">Pannus brasiliensis CCIBt3594</name>
    <dbReference type="NCBI Taxonomy" id="1427578"/>
    <lineage>
        <taxon>Bacteria</taxon>
        <taxon>Bacillati</taxon>
        <taxon>Cyanobacteriota</taxon>
        <taxon>Cyanophyceae</taxon>
        <taxon>Oscillatoriophycideae</taxon>
        <taxon>Chroococcales</taxon>
        <taxon>Microcystaceae</taxon>
        <taxon>Pannus</taxon>
    </lineage>
</organism>
<evidence type="ECO:0000313" key="1">
    <source>
        <dbReference type="EMBL" id="MEG3439853.1"/>
    </source>
</evidence>
<name>A0AAW9R0N5_9CHRO</name>
<accession>A0AAW9R0N5</accession>
<dbReference type="Proteomes" id="UP001328733">
    <property type="component" value="Unassembled WGS sequence"/>
</dbReference>
<dbReference type="RefSeq" id="WP_332867330.1">
    <property type="nucleotide sequence ID" value="NZ_JBAFSM010000063.1"/>
</dbReference>
<reference evidence="1 2" key="1">
    <citation type="submission" date="2024-01" db="EMBL/GenBank/DDBJ databases">
        <title>Genomic insights into the taxonomy and metabolism of the cyanobacterium Pannus brasiliensis CCIBt3594.</title>
        <authorList>
            <person name="Machado M."/>
            <person name="Botero N.B."/>
            <person name="Andreote A.P.D."/>
            <person name="Feitosa A.M.T."/>
            <person name="Popin R."/>
            <person name="Sivonen K."/>
            <person name="Fiore M.F."/>
        </authorList>
    </citation>
    <scope>NUCLEOTIDE SEQUENCE [LARGE SCALE GENOMIC DNA]</scope>
    <source>
        <strain evidence="1 2">CCIBt3594</strain>
    </source>
</reference>
<dbReference type="AlphaFoldDB" id="A0AAW9R0N5"/>
<sequence>MNDSRSNSNPLGRVLVGLFNLQFWLAWQFFKGCRNFSRLLYHYLYRRPKIDRVLESDAIYLPHQDLYSIPLDVLKLEREIPDGETNPPAKQIEWKVKTIHPKITATEIQLHDITVDLQEVTLIKSDRADYDYSNTRRLAPLVKTLLFDINPKIDRLSEKRDELIRLRDLAASSELFQSRAEVYDRAIHQIQAVIDKAEYFRQECLKFIRETLIERELVKSDLDPDLVDWPLDFETKYQLIQEKYQLWKEEIQAYLELRDATTYRGSS</sequence>
<keyword evidence="2" id="KW-1185">Reference proteome</keyword>
<proteinExistence type="predicted"/>
<gene>
    <name evidence="1" type="ORF">V0288_22180</name>
</gene>
<protein>
    <submittedName>
        <fullName evidence="1">Uncharacterized protein</fullName>
    </submittedName>
</protein>
<evidence type="ECO:0000313" key="2">
    <source>
        <dbReference type="Proteomes" id="UP001328733"/>
    </source>
</evidence>
<dbReference type="EMBL" id="JBAFSM010000063">
    <property type="protein sequence ID" value="MEG3439853.1"/>
    <property type="molecule type" value="Genomic_DNA"/>
</dbReference>
<comment type="caution">
    <text evidence="1">The sequence shown here is derived from an EMBL/GenBank/DDBJ whole genome shotgun (WGS) entry which is preliminary data.</text>
</comment>